<dbReference type="OrthoDB" id="1751950at2759"/>
<reference evidence="2 3" key="1">
    <citation type="journal article" date="2018" name="Mol. Plant">
        <title>The genome of Artemisia annua provides insight into the evolution of Asteraceae family and artemisinin biosynthesis.</title>
        <authorList>
            <person name="Shen Q."/>
            <person name="Zhang L."/>
            <person name="Liao Z."/>
            <person name="Wang S."/>
            <person name="Yan T."/>
            <person name="Shi P."/>
            <person name="Liu M."/>
            <person name="Fu X."/>
            <person name="Pan Q."/>
            <person name="Wang Y."/>
            <person name="Lv Z."/>
            <person name="Lu X."/>
            <person name="Zhang F."/>
            <person name="Jiang W."/>
            <person name="Ma Y."/>
            <person name="Chen M."/>
            <person name="Hao X."/>
            <person name="Li L."/>
            <person name="Tang Y."/>
            <person name="Lv G."/>
            <person name="Zhou Y."/>
            <person name="Sun X."/>
            <person name="Brodelius P.E."/>
            <person name="Rose J.K.C."/>
            <person name="Tang K."/>
        </authorList>
    </citation>
    <scope>NUCLEOTIDE SEQUENCE [LARGE SCALE GENOMIC DNA]</scope>
    <source>
        <strain evidence="3">cv. Huhao1</strain>
        <tissue evidence="2">Leaf</tissue>
    </source>
</reference>
<feature type="region of interest" description="Disordered" evidence="1">
    <location>
        <begin position="64"/>
        <end position="95"/>
    </location>
</feature>
<dbReference type="PANTHER" id="PTHR31286">
    <property type="entry name" value="GLYCINE-RICH CELL WALL STRUCTURAL PROTEIN 1.8-LIKE"/>
    <property type="match status" value="1"/>
</dbReference>
<evidence type="ECO:0000313" key="3">
    <source>
        <dbReference type="Proteomes" id="UP000245207"/>
    </source>
</evidence>
<feature type="compositionally biased region" description="Basic and acidic residues" evidence="1">
    <location>
        <begin position="64"/>
        <end position="76"/>
    </location>
</feature>
<feature type="compositionally biased region" description="Low complexity" evidence="1">
    <location>
        <begin position="215"/>
        <end position="233"/>
    </location>
</feature>
<dbReference type="AlphaFoldDB" id="A0A2U1QDF4"/>
<evidence type="ECO:0000256" key="1">
    <source>
        <dbReference type="SAM" id="MobiDB-lite"/>
    </source>
</evidence>
<dbReference type="InterPro" id="IPR040256">
    <property type="entry name" value="At4g02000-like"/>
</dbReference>
<proteinExistence type="predicted"/>
<name>A0A2U1QDF4_ARTAN</name>
<dbReference type="EMBL" id="PKPP01000204">
    <property type="protein sequence ID" value="PWA96028.1"/>
    <property type="molecule type" value="Genomic_DNA"/>
</dbReference>
<protein>
    <submittedName>
        <fullName evidence="2">Zinc knuckle CX2CX4HX4C</fullName>
    </submittedName>
</protein>
<gene>
    <name evidence="2" type="ORF">CTI12_AA043380</name>
</gene>
<keyword evidence="3" id="KW-1185">Reference proteome</keyword>
<dbReference type="PANTHER" id="PTHR31286:SF180">
    <property type="entry name" value="OS10G0362600 PROTEIN"/>
    <property type="match status" value="1"/>
</dbReference>
<evidence type="ECO:0000313" key="2">
    <source>
        <dbReference type="EMBL" id="PWA96028.1"/>
    </source>
</evidence>
<sequence length="372" mass="41785">MENLGCLERNISGTDGNEGCLDTVEFPTLNESIRMKGVNREDTVDKQKDSGDDKGIQQVCEQHDHQAPECNNDKQSNDGSESAKQNKNTKKTYAKATTSNAVKYDNKLSHIPTEVDNEGVSRGGYARVLVEVQAHKDLPAKIDVLYKNSLNEVLGTKIVQVAYCWKPPCCKGCGVFGHNDEFCPNNVDSNNGSKDLRSEVEAEGEVENRKDKKQNGMNNGNNNNDKGYFGNKGNSRKNDKVFSDQNRIVIPKKENDKEKNVNKRNSNKFEVLGNLDDETREILDMEARGIVDVFINQKRKPSSEEQAKWNEDMLCYFRARWEELVSNNKTDCKNNQGCNSEMEDVFTDKSGIGLCMEKNEVIGSDANILQDC</sequence>
<accession>A0A2U1QDF4</accession>
<dbReference type="Proteomes" id="UP000245207">
    <property type="component" value="Unassembled WGS sequence"/>
</dbReference>
<organism evidence="2 3">
    <name type="scientific">Artemisia annua</name>
    <name type="common">Sweet wormwood</name>
    <dbReference type="NCBI Taxonomy" id="35608"/>
    <lineage>
        <taxon>Eukaryota</taxon>
        <taxon>Viridiplantae</taxon>
        <taxon>Streptophyta</taxon>
        <taxon>Embryophyta</taxon>
        <taxon>Tracheophyta</taxon>
        <taxon>Spermatophyta</taxon>
        <taxon>Magnoliopsida</taxon>
        <taxon>eudicotyledons</taxon>
        <taxon>Gunneridae</taxon>
        <taxon>Pentapetalae</taxon>
        <taxon>asterids</taxon>
        <taxon>campanulids</taxon>
        <taxon>Asterales</taxon>
        <taxon>Asteraceae</taxon>
        <taxon>Asteroideae</taxon>
        <taxon>Anthemideae</taxon>
        <taxon>Artemisiinae</taxon>
        <taxon>Artemisia</taxon>
    </lineage>
</organism>
<feature type="region of interest" description="Disordered" evidence="1">
    <location>
        <begin position="184"/>
        <end position="260"/>
    </location>
</feature>
<feature type="compositionally biased region" description="Basic and acidic residues" evidence="1">
    <location>
        <begin position="251"/>
        <end position="260"/>
    </location>
</feature>
<feature type="compositionally biased region" description="Basic and acidic residues" evidence="1">
    <location>
        <begin position="194"/>
        <end position="214"/>
    </location>
</feature>
<comment type="caution">
    <text evidence="2">The sequence shown here is derived from an EMBL/GenBank/DDBJ whole genome shotgun (WGS) entry which is preliminary data.</text>
</comment>